<organism evidence="12 13">
    <name type="scientific">Mailhella massiliensis</name>
    <dbReference type="NCBI Taxonomy" id="1903261"/>
    <lineage>
        <taxon>Bacteria</taxon>
        <taxon>Pseudomonadati</taxon>
        <taxon>Thermodesulfobacteriota</taxon>
        <taxon>Desulfovibrionia</taxon>
        <taxon>Desulfovibrionales</taxon>
        <taxon>Desulfovibrionaceae</taxon>
        <taxon>Mailhella</taxon>
    </lineage>
</organism>
<name>A0A921DSN5_9BACT</name>
<evidence type="ECO:0000259" key="11">
    <source>
        <dbReference type="Pfam" id="PF21082"/>
    </source>
</evidence>
<feature type="transmembrane region" description="Helical" evidence="8">
    <location>
        <begin position="403"/>
        <end position="426"/>
    </location>
</feature>
<keyword evidence="9" id="KW-0732">Signal</keyword>
<dbReference type="Gene3D" id="2.30.30.60">
    <property type="match status" value="1"/>
</dbReference>
<dbReference type="InterPro" id="IPR010920">
    <property type="entry name" value="LSM_dom_sf"/>
</dbReference>
<dbReference type="InterPro" id="IPR011014">
    <property type="entry name" value="MscS_channel_TM-2"/>
</dbReference>
<dbReference type="GO" id="GO:0005886">
    <property type="term" value="C:plasma membrane"/>
    <property type="evidence" value="ECO:0007669"/>
    <property type="project" value="UniProtKB-SubCell"/>
</dbReference>
<evidence type="ECO:0000256" key="6">
    <source>
        <dbReference type="ARBA" id="ARBA00023136"/>
    </source>
</evidence>
<sequence>MRTPRLFPLFFLIAFLLCLAQPGPTGIALAQETEDEESLQEQSAPLPDAKEQAEAAAKARAENEAKAAERAKKEEEARAAEAAKSVQEAWESLLASHNAQLAGIIEHSQTLKDGLSELSSNTKQSISQLEQEFQKLDTLSQLQGSMPSDLTVLVERLHRIKERIQALIRPLQNTQADLEKEKQALALLDRSLSGQSDVDSKISSRLREADRNITKLQKSYDTIIEPALELIEEVQGRISALMKEMPKLWNNYYFQSSGHIYDVVALGKDFRNLGSLRELYSLRITTELPSSMDALMVVIVRIVTGLFFFALLGIAFCRTSRRRLPEQMQAGVARVMRNSAIWIALGISIHLSAWGDGRMYQTVATLGTMCLCWGQMLLAWDLYEFENPERPRLSPLWPMFPPLIIGMVLLNFDPFPLFICVVWVVVQAVDLWKTRRLPLPAQPLPRTIMRLYTVQLWITLIISLLGFSRLSILISMCFTSVTVTIMLCVSIFKVEHLIESYLPKEGAIAVMASLAMALVMPVVLLIAVMAAVVWILAYPGGYFLLQNMAKLGFNIGDVSLNAMQILSIFIAFYLTRALLAVGNTFMAGMQAQISRISISLLAPIQAVYKCLLWAMFGLYALKALGFNLSSLSIIAGGLSVGIGIGLQNMVQNFTSGISVIFGQTIREGDVVEVGGITGVVKKINIRSTMVETYDNAIIFIPNSSFLNSTFTNWTHNNRRVRKEIAVGVAYGSDVRRCLDLMLKTAKEHQKVLFYPEPTAFFMNFGASSLDLVLRFWVREYNDSTSVTSDIRLRLNEVFAEEGIEISFPQLDVHLKNEEESALPQTALPEADGGAALPEGNGRQA</sequence>
<dbReference type="AlphaFoldDB" id="A0A921DSN5"/>
<comment type="subcellular location">
    <subcellularLocation>
        <location evidence="1">Cell membrane</location>
        <topology evidence="1">Multi-pass membrane protein</topology>
    </subcellularLocation>
</comment>
<feature type="transmembrane region" description="Helical" evidence="8">
    <location>
        <begin position="600"/>
        <end position="620"/>
    </location>
</feature>
<feature type="region of interest" description="Disordered" evidence="7">
    <location>
        <begin position="818"/>
        <end position="844"/>
    </location>
</feature>
<dbReference type="InterPro" id="IPR049278">
    <property type="entry name" value="MS_channel_C"/>
</dbReference>
<evidence type="ECO:0000256" key="5">
    <source>
        <dbReference type="ARBA" id="ARBA00022989"/>
    </source>
</evidence>
<evidence type="ECO:0000256" key="3">
    <source>
        <dbReference type="ARBA" id="ARBA00022475"/>
    </source>
</evidence>
<keyword evidence="4 8" id="KW-0812">Transmembrane</keyword>
<dbReference type="InterPro" id="IPR052702">
    <property type="entry name" value="MscS-like_channel"/>
</dbReference>
<evidence type="ECO:0000256" key="9">
    <source>
        <dbReference type="SAM" id="SignalP"/>
    </source>
</evidence>
<dbReference type="InterPro" id="IPR023408">
    <property type="entry name" value="MscS_beta-dom_sf"/>
</dbReference>
<accession>A0A921DSN5</accession>
<evidence type="ECO:0000256" key="7">
    <source>
        <dbReference type="SAM" id="MobiDB-lite"/>
    </source>
</evidence>
<feature type="domain" description="Mechanosensitive ion channel MscS" evidence="10">
    <location>
        <begin position="648"/>
        <end position="715"/>
    </location>
</feature>
<dbReference type="InterPro" id="IPR006685">
    <property type="entry name" value="MscS_channel_2nd"/>
</dbReference>
<feature type="transmembrane region" description="Helical" evidence="8">
    <location>
        <begin position="626"/>
        <end position="646"/>
    </location>
</feature>
<feature type="domain" description="Mechanosensitive ion channel MscS C-terminal" evidence="11">
    <location>
        <begin position="724"/>
        <end position="805"/>
    </location>
</feature>
<keyword evidence="5 8" id="KW-1133">Transmembrane helix</keyword>
<dbReference type="Proteomes" id="UP000698963">
    <property type="component" value="Unassembled WGS sequence"/>
</dbReference>
<feature type="transmembrane region" description="Helical" evidence="8">
    <location>
        <begin position="472"/>
        <end position="494"/>
    </location>
</feature>
<feature type="transmembrane region" description="Helical" evidence="8">
    <location>
        <begin position="294"/>
        <end position="317"/>
    </location>
</feature>
<feature type="transmembrane region" description="Helical" evidence="8">
    <location>
        <begin position="506"/>
        <end position="538"/>
    </location>
</feature>
<evidence type="ECO:0000256" key="2">
    <source>
        <dbReference type="ARBA" id="ARBA00008017"/>
    </source>
</evidence>
<comment type="similarity">
    <text evidence="2">Belongs to the MscS (TC 1.A.23) family.</text>
</comment>
<dbReference type="SUPFAM" id="SSF82689">
    <property type="entry name" value="Mechanosensitive channel protein MscS (YggB), C-terminal domain"/>
    <property type="match status" value="1"/>
</dbReference>
<evidence type="ECO:0000313" key="13">
    <source>
        <dbReference type="Proteomes" id="UP000698963"/>
    </source>
</evidence>
<dbReference type="PANTHER" id="PTHR30347:SF1">
    <property type="entry name" value="MECHANOSENSITIVE CHANNEL MSCK"/>
    <property type="match status" value="1"/>
</dbReference>
<dbReference type="Pfam" id="PF21082">
    <property type="entry name" value="MS_channel_3rd"/>
    <property type="match status" value="1"/>
</dbReference>
<dbReference type="Gene3D" id="3.30.70.100">
    <property type="match status" value="1"/>
</dbReference>
<dbReference type="RefSeq" id="WP_304122003.1">
    <property type="nucleotide sequence ID" value="NZ_DYZA01000109.1"/>
</dbReference>
<feature type="transmembrane region" description="Helical" evidence="8">
    <location>
        <begin position="558"/>
        <end position="579"/>
    </location>
</feature>
<evidence type="ECO:0000259" key="10">
    <source>
        <dbReference type="Pfam" id="PF00924"/>
    </source>
</evidence>
<dbReference type="Pfam" id="PF00924">
    <property type="entry name" value="MS_channel_2nd"/>
    <property type="match status" value="1"/>
</dbReference>
<proteinExistence type="inferred from homology"/>
<feature type="signal peptide" evidence="9">
    <location>
        <begin position="1"/>
        <end position="20"/>
    </location>
</feature>
<dbReference type="EMBL" id="DYZA01000109">
    <property type="protein sequence ID" value="HJD97127.1"/>
    <property type="molecule type" value="Genomic_DNA"/>
</dbReference>
<dbReference type="Gene3D" id="1.10.287.1260">
    <property type="match status" value="1"/>
</dbReference>
<feature type="compositionally biased region" description="Basic and acidic residues" evidence="7">
    <location>
        <begin position="48"/>
        <end position="80"/>
    </location>
</feature>
<comment type="caution">
    <text evidence="12">The sequence shown here is derived from an EMBL/GenBank/DDBJ whole genome shotgun (WGS) entry which is preliminary data.</text>
</comment>
<dbReference type="SUPFAM" id="SSF50182">
    <property type="entry name" value="Sm-like ribonucleoproteins"/>
    <property type="match status" value="1"/>
</dbReference>
<keyword evidence="3" id="KW-1003">Cell membrane</keyword>
<feature type="chain" id="PRO_5037801373" evidence="9">
    <location>
        <begin position="21"/>
        <end position="844"/>
    </location>
</feature>
<evidence type="ECO:0000313" key="12">
    <source>
        <dbReference type="EMBL" id="HJD97127.1"/>
    </source>
</evidence>
<dbReference type="GO" id="GO:0008381">
    <property type="term" value="F:mechanosensitive monoatomic ion channel activity"/>
    <property type="evidence" value="ECO:0007669"/>
    <property type="project" value="UniProtKB-ARBA"/>
</dbReference>
<keyword evidence="6 8" id="KW-0472">Membrane</keyword>
<dbReference type="SUPFAM" id="SSF82861">
    <property type="entry name" value="Mechanosensitive channel protein MscS (YggB), transmembrane region"/>
    <property type="match status" value="1"/>
</dbReference>
<gene>
    <name evidence="12" type="ORF">K8W16_05740</name>
</gene>
<reference evidence="12" key="1">
    <citation type="journal article" date="2021" name="PeerJ">
        <title>Extensive microbial diversity within the chicken gut microbiome revealed by metagenomics and culture.</title>
        <authorList>
            <person name="Gilroy R."/>
            <person name="Ravi A."/>
            <person name="Getino M."/>
            <person name="Pursley I."/>
            <person name="Horton D.L."/>
            <person name="Alikhan N.F."/>
            <person name="Baker D."/>
            <person name="Gharbi K."/>
            <person name="Hall N."/>
            <person name="Watson M."/>
            <person name="Adriaenssens E.M."/>
            <person name="Foster-Nyarko E."/>
            <person name="Jarju S."/>
            <person name="Secka A."/>
            <person name="Antonio M."/>
            <person name="Oren A."/>
            <person name="Chaudhuri R.R."/>
            <person name="La Ragione R."/>
            <person name="Hildebrand F."/>
            <person name="Pallen M.J."/>
        </authorList>
    </citation>
    <scope>NUCLEOTIDE SEQUENCE</scope>
    <source>
        <strain evidence="12">ChiGjej2B2-19336</strain>
    </source>
</reference>
<evidence type="ECO:0000256" key="1">
    <source>
        <dbReference type="ARBA" id="ARBA00004651"/>
    </source>
</evidence>
<evidence type="ECO:0000256" key="8">
    <source>
        <dbReference type="SAM" id="Phobius"/>
    </source>
</evidence>
<reference evidence="12" key="2">
    <citation type="submission" date="2021-09" db="EMBL/GenBank/DDBJ databases">
        <authorList>
            <person name="Gilroy R."/>
        </authorList>
    </citation>
    <scope>NUCLEOTIDE SEQUENCE</scope>
    <source>
        <strain evidence="12">ChiGjej2B2-19336</strain>
    </source>
</reference>
<dbReference type="PANTHER" id="PTHR30347">
    <property type="entry name" value="POTASSIUM CHANNEL RELATED"/>
    <property type="match status" value="1"/>
</dbReference>
<evidence type="ECO:0000256" key="4">
    <source>
        <dbReference type="ARBA" id="ARBA00022692"/>
    </source>
</evidence>
<feature type="region of interest" description="Disordered" evidence="7">
    <location>
        <begin position="31"/>
        <end position="80"/>
    </location>
</feature>
<dbReference type="InterPro" id="IPR011066">
    <property type="entry name" value="MscS_channel_C_sf"/>
</dbReference>
<protein>
    <submittedName>
        <fullName evidence="12">Mechanosensitive ion channel</fullName>
    </submittedName>
</protein>
<feature type="transmembrane region" description="Helical" evidence="8">
    <location>
        <begin position="447"/>
        <end position="466"/>
    </location>
</feature>